<name>A0A5C6EDR5_9BACT</name>
<dbReference type="OrthoDB" id="287793at2"/>
<dbReference type="Proteomes" id="UP000317977">
    <property type="component" value="Unassembled WGS sequence"/>
</dbReference>
<evidence type="ECO:0000313" key="1">
    <source>
        <dbReference type="EMBL" id="TWU46625.1"/>
    </source>
</evidence>
<dbReference type="EMBL" id="SJPX01000006">
    <property type="protein sequence ID" value="TWU46625.1"/>
    <property type="molecule type" value="Genomic_DNA"/>
</dbReference>
<dbReference type="RefSeq" id="WP_146537121.1">
    <property type="nucleotide sequence ID" value="NZ_SJPX01000006.1"/>
</dbReference>
<gene>
    <name evidence="1" type="ORF">Poly59_55980</name>
</gene>
<organism evidence="1 2">
    <name type="scientific">Rubripirellula reticaptiva</name>
    <dbReference type="NCBI Taxonomy" id="2528013"/>
    <lineage>
        <taxon>Bacteria</taxon>
        <taxon>Pseudomonadati</taxon>
        <taxon>Planctomycetota</taxon>
        <taxon>Planctomycetia</taxon>
        <taxon>Pirellulales</taxon>
        <taxon>Pirellulaceae</taxon>
        <taxon>Rubripirellula</taxon>
    </lineage>
</organism>
<keyword evidence="2" id="KW-1185">Reference proteome</keyword>
<dbReference type="AlphaFoldDB" id="A0A5C6EDR5"/>
<sequence length="82" mass="9136">MDSESELLFSLSENELEALADGNLAPSSQERLDALLEKNTNESLDGDEAKELDLLLSRVDQLNILKTRARLTLKQHAEAARQ</sequence>
<accession>A0A5C6EDR5</accession>
<evidence type="ECO:0000313" key="2">
    <source>
        <dbReference type="Proteomes" id="UP000317977"/>
    </source>
</evidence>
<protein>
    <submittedName>
        <fullName evidence="1">Uncharacterized protein</fullName>
    </submittedName>
</protein>
<proteinExistence type="predicted"/>
<comment type="caution">
    <text evidence="1">The sequence shown here is derived from an EMBL/GenBank/DDBJ whole genome shotgun (WGS) entry which is preliminary data.</text>
</comment>
<reference evidence="1 2" key="1">
    <citation type="submission" date="2019-02" db="EMBL/GenBank/DDBJ databases">
        <title>Deep-cultivation of Planctomycetes and their phenomic and genomic characterization uncovers novel biology.</title>
        <authorList>
            <person name="Wiegand S."/>
            <person name="Jogler M."/>
            <person name="Boedeker C."/>
            <person name="Pinto D."/>
            <person name="Vollmers J."/>
            <person name="Rivas-Marin E."/>
            <person name="Kohn T."/>
            <person name="Peeters S.H."/>
            <person name="Heuer A."/>
            <person name="Rast P."/>
            <person name="Oberbeckmann S."/>
            <person name="Bunk B."/>
            <person name="Jeske O."/>
            <person name="Meyerdierks A."/>
            <person name="Storesund J.E."/>
            <person name="Kallscheuer N."/>
            <person name="Luecker S."/>
            <person name="Lage O.M."/>
            <person name="Pohl T."/>
            <person name="Merkel B.J."/>
            <person name="Hornburger P."/>
            <person name="Mueller R.-W."/>
            <person name="Bruemmer F."/>
            <person name="Labrenz M."/>
            <person name="Spormann A.M."/>
            <person name="Op Den Camp H."/>
            <person name="Overmann J."/>
            <person name="Amann R."/>
            <person name="Jetten M.S.M."/>
            <person name="Mascher T."/>
            <person name="Medema M.H."/>
            <person name="Devos D.P."/>
            <person name="Kaster A.-K."/>
            <person name="Ovreas L."/>
            <person name="Rohde M."/>
            <person name="Galperin M.Y."/>
            <person name="Jogler C."/>
        </authorList>
    </citation>
    <scope>NUCLEOTIDE SEQUENCE [LARGE SCALE GENOMIC DNA]</scope>
    <source>
        <strain evidence="1 2">Poly59</strain>
    </source>
</reference>